<dbReference type="AlphaFoldDB" id="A0A0F9NL28"/>
<accession>A0A0F9NL28</accession>
<name>A0A0F9NL28_9ZZZZ</name>
<organism evidence="1">
    <name type="scientific">marine sediment metagenome</name>
    <dbReference type="NCBI Taxonomy" id="412755"/>
    <lineage>
        <taxon>unclassified sequences</taxon>
        <taxon>metagenomes</taxon>
        <taxon>ecological metagenomes</taxon>
    </lineage>
</organism>
<proteinExistence type="predicted"/>
<protein>
    <submittedName>
        <fullName evidence="1">Uncharacterized protein</fullName>
    </submittedName>
</protein>
<comment type="caution">
    <text evidence="1">The sequence shown here is derived from an EMBL/GenBank/DDBJ whole genome shotgun (WGS) entry which is preliminary data.</text>
</comment>
<gene>
    <name evidence="1" type="ORF">LCGC14_1248340</name>
</gene>
<sequence length="68" mass="7518">EVEVLLASMEAVAPQLFPIIEPDEWDLWCAWLAGVSMGALATAYGCSDRTIRRHIEQLKLSLGYPDLG</sequence>
<dbReference type="EMBL" id="LAZR01006812">
    <property type="protein sequence ID" value="KKM89465.1"/>
    <property type="molecule type" value="Genomic_DNA"/>
</dbReference>
<reference evidence="1" key="1">
    <citation type="journal article" date="2015" name="Nature">
        <title>Complex archaea that bridge the gap between prokaryotes and eukaryotes.</title>
        <authorList>
            <person name="Spang A."/>
            <person name="Saw J.H."/>
            <person name="Jorgensen S.L."/>
            <person name="Zaremba-Niedzwiedzka K."/>
            <person name="Martijn J."/>
            <person name="Lind A.E."/>
            <person name="van Eijk R."/>
            <person name="Schleper C."/>
            <person name="Guy L."/>
            <person name="Ettema T.J."/>
        </authorList>
    </citation>
    <scope>NUCLEOTIDE SEQUENCE</scope>
</reference>
<feature type="non-terminal residue" evidence="1">
    <location>
        <position position="1"/>
    </location>
</feature>
<evidence type="ECO:0000313" key="1">
    <source>
        <dbReference type="EMBL" id="KKM89465.1"/>
    </source>
</evidence>